<name>A0A0A2UVK1_9BACI</name>
<dbReference type="PROSITE" id="PS51186">
    <property type="entry name" value="GNAT"/>
    <property type="match status" value="1"/>
</dbReference>
<dbReference type="SUPFAM" id="SSF55729">
    <property type="entry name" value="Acyl-CoA N-acyltransferases (Nat)"/>
    <property type="match status" value="1"/>
</dbReference>
<dbReference type="PANTHER" id="PTHR43259">
    <property type="entry name" value="SPT10P"/>
    <property type="match status" value="1"/>
</dbReference>
<sequence>MKVRFIPMKQETFESYYTDSIREYAMEHVKAGNWTESEALINAQEQFETLLPNDLDTNDHDLFTIVNEDRNEVGMIWLHRQHRLEEAHIFIYDIKLHEEEQGKGYGTATMKALEVYAESLEISQIGLHVFAHNKIALGLYKKMGYETTDLVMKKRLI</sequence>
<feature type="domain" description="N-acetyltransferase" evidence="1">
    <location>
        <begin position="19"/>
        <end position="157"/>
    </location>
</feature>
<dbReference type="InterPro" id="IPR000182">
    <property type="entry name" value="GNAT_dom"/>
</dbReference>
<evidence type="ECO:0000313" key="3">
    <source>
        <dbReference type="Proteomes" id="UP000030153"/>
    </source>
</evidence>
<gene>
    <name evidence="2" type="ORF">N780_03755</name>
</gene>
<dbReference type="Gene3D" id="3.40.630.30">
    <property type="match status" value="1"/>
</dbReference>
<evidence type="ECO:0000313" key="2">
    <source>
        <dbReference type="EMBL" id="KGP90531.1"/>
    </source>
</evidence>
<proteinExistence type="predicted"/>
<dbReference type="InterPro" id="IPR052829">
    <property type="entry name" value="N-acetyltransferase_domain"/>
</dbReference>
<dbReference type="eggNOG" id="COG0456">
    <property type="taxonomic scope" value="Bacteria"/>
</dbReference>
<comment type="caution">
    <text evidence="2">The sequence shown here is derived from an EMBL/GenBank/DDBJ whole genome shotgun (WGS) entry which is preliminary data.</text>
</comment>
<reference evidence="2 3" key="1">
    <citation type="submission" date="2013-08" db="EMBL/GenBank/DDBJ databases">
        <title>Genome of Pontibacillus chungwhensis.</title>
        <authorList>
            <person name="Wang Q."/>
            <person name="Wang G."/>
        </authorList>
    </citation>
    <scope>NUCLEOTIDE SEQUENCE [LARGE SCALE GENOMIC DNA]</scope>
    <source>
        <strain evidence="2 3">BH030062</strain>
    </source>
</reference>
<keyword evidence="2" id="KW-0808">Transferase</keyword>
<dbReference type="InterPro" id="IPR016181">
    <property type="entry name" value="Acyl_CoA_acyltransferase"/>
</dbReference>
<dbReference type="GO" id="GO:0016747">
    <property type="term" value="F:acyltransferase activity, transferring groups other than amino-acyl groups"/>
    <property type="evidence" value="ECO:0007669"/>
    <property type="project" value="InterPro"/>
</dbReference>
<dbReference type="STRING" id="1385513.N780_03755"/>
<dbReference type="EMBL" id="AVBG01000011">
    <property type="protein sequence ID" value="KGP90531.1"/>
    <property type="molecule type" value="Genomic_DNA"/>
</dbReference>
<keyword evidence="3" id="KW-1185">Reference proteome</keyword>
<dbReference type="RefSeq" id="WP_036785144.1">
    <property type="nucleotide sequence ID" value="NZ_AVBG01000011.1"/>
</dbReference>
<dbReference type="Pfam" id="PF00583">
    <property type="entry name" value="Acetyltransf_1"/>
    <property type="match status" value="1"/>
</dbReference>
<dbReference type="CDD" id="cd04301">
    <property type="entry name" value="NAT_SF"/>
    <property type="match status" value="1"/>
</dbReference>
<evidence type="ECO:0000259" key="1">
    <source>
        <dbReference type="PROSITE" id="PS51186"/>
    </source>
</evidence>
<organism evidence="2 3">
    <name type="scientific">Pontibacillus chungwhensis BH030062</name>
    <dbReference type="NCBI Taxonomy" id="1385513"/>
    <lineage>
        <taxon>Bacteria</taxon>
        <taxon>Bacillati</taxon>
        <taxon>Bacillota</taxon>
        <taxon>Bacilli</taxon>
        <taxon>Bacillales</taxon>
        <taxon>Bacillaceae</taxon>
        <taxon>Pontibacillus</taxon>
    </lineage>
</organism>
<dbReference type="Proteomes" id="UP000030153">
    <property type="component" value="Unassembled WGS sequence"/>
</dbReference>
<dbReference type="PANTHER" id="PTHR43259:SF1">
    <property type="entry name" value="N-ACETYLTRANSFERASE DOMAIN-CONTAINING PROTEIN"/>
    <property type="match status" value="1"/>
</dbReference>
<dbReference type="AlphaFoldDB" id="A0A0A2UVK1"/>
<accession>A0A0A2UVK1</accession>
<protein>
    <submittedName>
        <fullName evidence="2">GNAT family acetyltransferase</fullName>
    </submittedName>
</protein>